<comment type="caution">
    <text evidence="5">The sequence shown here is derived from an EMBL/GenBank/DDBJ whole genome shotgun (WGS) entry which is preliminary data.</text>
</comment>
<evidence type="ECO:0000256" key="1">
    <source>
        <dbReference type="ARBA" id="ARBA00008950"/>
    </source>
</evidence>
<feature type="region of interest" description="Disordered" evidence="3">
    <location>
        <begin position="208"/>
        <end position="227"/>
    </location>
</feature>
<dbReference type="Pfam" id="PF12850">
    <property type="entry name" value="Metallophos_2"/>
    <property type="match status" value="1"/>
</dbReference>
<dbReference type="GO" id="GO:0046872">
    <property type="term" value="F:metal ion binding"/>
    <property type="evidence" value="ECO:0007669"/>
    <property type="project" value="UniProtKB-KW"/>
</dbReference>
<reference evidence="5" key="2">
    <citation type="journal article" date="2021" name="PeerJ">
        <title>Extensive microbial diversity within the chicken gut microbiome revealed by metagenomics and culture.</title>
        <authorList>
            <person name="Gilroy R."/>
            <person name="Ravi A."/>
            <person name="Getino M."/>
            <person name="Pursley I."/>
            <person name="Horton D.L."/>
            <person name="Alikhan N.F."/>
            <person name="Baker D."/>
            <person name="Gharbi K."/>
            <person name="Hall N."/>
            <person name="Watson M."/>
            <person name="Adriaenssens E.M."/>
            <person name="Foster-Nyarko E."/>
            <person name="Jarju S."/>
            <person name="Secka A."/>
            <person name="Antonio M."/>
            <person name="Oren A."/>
            <person name="Chaudhuri R.R."/>
            <person name="La Ragione R."/>
            <person name="Hildebrand F."/>
            <person name="Pallen M.J."/>
        </authorList>
    </citation>
    <scope>NUCLEOTIDE SEQUENCE</scope>
    <source>
        <strain evidence="5">B3-4054</strain>
    </source>
</reference>
<dbReference type="Proteomes" id="UP000823616">
    <property type="component" value="Unassembled WGS sequence"/>
</dbReference>
<dbReference type="SUPFAM" id="SSF56300">
    <property type="entry name" value="Metallo-dependent phosphatases"/>
    <property type="match status" value="1"/>
</dbReference>
<name>A0A9D9HH43_9SPIR</name>
<evidence type="ECO:0000259" key="4">
    <source>
        <dbReference type="Pfam" id="PF12850"/>
    </source>
</evidence>
<proteinExistence type="inferred from homology"/>
<dbReference type="InterPro" id="IPR029052">
    <property type="entry name" value="Metallo-depent_PP-like"/>
</dbReference>
<dbReference type="EMBL" id="JADIMS010000057">
    <property type="protein sequence ID" value="MBO8450183.1"/>
    <property type="molecule type" value="Genomic_DNA"/>
</dbReference>
<comment type="similarity">
    <text evidence="1 2">Belongs to the metallophosphoesterase superfamily. YfcE family.</text>
</comment>
<protein>
    <recommendedName>
        <fullName evidence="2">Phosphoesterase</fullName>
        <ecNumber evidence="2">3.1.4.-</ecNumber>
    </recommendedName>
</protein>
<evidence type="ECO:0000256" key="2">
    <source>
        <dbReference type="RuleBase" id="RU362039"/>
    </source>
</evidence>
<evidence type="ECO:0000256" key="3">
    <source>
        <dbReference type="SAM" id="MobiDB-lite"/>
    </source>
</evidence>
<dbReference type="InterPro" id="IPR024654">
    <property type="entry name" value="Calcineurin-like_PHP_lpxH"/>
</dbReference>
<sequence>MNTLEECRHGIWGSEDARAALAQAKSARLLLVADTHERLPVLRGILRDYGPRCDALIFAGDGLADFVEYREEAIADGQACAFLPPVIFLVAGNGDLPAYRVTSEKDPSECVFFRIPPIQTADICRQKVLITHGHLHSINFSTEPVVNAARHNGCSVVVYGHTHIPAENRYQSIFAVNPGSICLPRGDSRPSFAILTLYAPESKTPPHCEFKQPGAGVPALKRHTRRR</sequence>
<reference evidence="5" key="1">
    <citation type="submission" date="2020-10" db="EMBL/GenBank/DDBJ databases">
        <authorList>
            <person name="Gilroy R."/>
        </authorList>
    </citation>
    <scope>NUCLEOTIDE SEQUENCE</scope>
    <source>
        <strain evidence="5">B3-4054</strain>
    </source>
</reference>
<accession>A0A9D9HH43</accession>
<dbReference type="EC" id="3.1.4.-" evidence="2"/>
<comment type="cofactor">
    <cofactor evidence="2">
        <name>a divalent metal cation</name>
        <dbReference type="ChEBI" id="CHEBI:60240"/>
    </cofactor>
</comment>
<feature type="domain" description="Calcineurin-like phosphoesterase" evidence="4">
    <location>
        <begin position="29"/>
        <end position="197"/>
    </location>
</feature>
<dbReference type="Gene3D" id="3.60.21.10">
    <property type="match status" value="1"/>
</dbReference>
<dbReference type="AlphaFoldDB" id="A0A9D9HH43"/>
<evidence type="ECO:0000313" key="6">
    <source>
        <dbReference type="Proteomes" id="UP000823616"/>
    </source>
</evidence>
<dbReference type="GO" id="GO:0016787">
    <property type="term" value="F:hydrolase activity"/>
    <property type="evidence" value="ECO:0007669"/>
    <property type="project" value="UniProtKB-UniRule"/>
</dbReference>
<organism evidence="5 6">
    <name type="scientific">Candidatus Avitreponema avistercoris</name>
    <dbReference type="NCBI Taxonomy" id="2840705"/>
    <lineage>
        <taxon>Bacteria</taxon>
        <taxon>Pseudomonadati</taxon>
        <taxon>Spirochaetota</taxon>
        <taxon>Spirochaetia</taxon>
        <taxon>Spirochaetales</taxon>
        <taxon>Candidatus Avitreponema</taxon>
    </lineage>
</organism>
<evidence type="ECO:0000313" key="5">
    <source>
        <dbReference type="EMBL" id="MBO8450183.1"/>
    </source>
</evidence>
<keyword evidence="2" id="KW-0479">Metal-binding</keyword>
<gene>
    <name evidence="5" type="ORF">IAA96_03655</name>
</gene>
<dbReference type="InterPro" id="IPR000979">
    <property type="entry name" value="Phosphodiesterase_MJ0936/Vps29"/>
</dbReference>
<dbReference type="NCBIfam" id="TIGR00040">
    <property type="entry name" value="yfcE"/>
    <property type="match status" value="1"/>
</dbReference>